<protein>
    <submittedName>
        <fullName evidence="1">CopG family transcriptional regulator</fullName>
    </submittedName>
</protein>
<sequence>MRTTLDLEEDVLLAVKEIARHRGVSIGKVLSDLARLALSRQNLGTVRNGVPLFPIQSGAGVVTLELVNQLRDEAL</sequence>
<evidence type="ECO:0000313" key="1">
    <source>
        <dbReference type="EMBL" id="MBD2771286.1"/>
    </source>
</evidence>
<dbReference type="CDD" id="cd21631">
    <property type="entry name" value="RHH_CopG_NikR-like"/>
    <property type="match status" value="1"/>
</dbReference>
<keyword evidence="2" id="KW-1185">Reference proteome</keyword>
<dbReference type="Proteomes" id="UP000629098">
    <property type="component" value="Unassembled WGS sequence"/>
</dbReference>
<gene>
    <name evidence="1" type="ORF">ICL16_03880</name>
</gene>
<dbReference type="EMBL" id="JACXAE010000013">
    <property type="protein sequence ID" value="MBD2771286.1"/>
    <property type="molecule type" value="Genomic_DNA"/>
</dbReference>
<name>A0A8J7C5X0_9CYAN</name>
<reference evidence="1" key="1">
    <citation type="submission" date="2020-09" db="EMBL/GenBank/DDBJ databases">
        <title>Iningainema tapete sp. nov. (Scytonemataceae, Cyanobacteria) from greenhouses in central Florida (USA) produces two types of nodularin with biosynthetic potential for microcystin-LR and anabaenopeptins.</title>
        <authorList>
            <person name="Berthold D.E."/>
            <person name="Lefler F.W."/>
            <person name="Huang I.-S."/>
            <person name="Abdulla H."/>
            <person name="Zimba P.V."/>
            <person name="Laughinghouse H.D. IV."/>
        </authorList>
    </citation>
    <scope>NUCLEOTIDE SEQUENCE</scope>
    <source>
        <strain evidence="1">BLCCT55</strain>
    </source>
</reference>
<accession>A0A8J7C5X0</accession>
<dbReference type="AlphaFoldDB" id="A0A8J7C5X0"/>
<proteinExistence type="predicted"/>
<dbReference type="RefSeq" id="WP_190825570.1">
    <property type="nucleotide sequence ID" value="NZ_CAWPPI010000013.1"/>
</dbReference>
<comment type="caution">
    <text evidence="1">The sequence shown here is derived from an EMBL/GenBank/DDBJ whole genome shotgun (WGS) entry which is preliminary data.</text>
</comment>
<evidence type="ECO:0000313" key="2">
    <source>
        <dbReference type="Proteomes" id="UP000629098"/>
    </source>
</evidence>
<organism evidence="1 2">
    <name type="scientific">Iningainema tapete BLCC-T55</name>
    <dbReference type="NCBI Taxonomy" id="2748662"/>
    <lineage>
        <taxon>Bacteria</taxon>
        <taxon>Bacillati</taxon>
        <taxon>Cyanobacteriota</taxon>
        <taxon>Cyanophyceae</taxon>
        <taxon>Nostocales</taxon>
        <taxon>Scytonemataceae</taxon>
        <taxon>Iningainema tapete</taxon>
    </lineage>
</organism>